<evidence type="ECO:0000313" key="7">
    <source>
        <dbReference type="EMBL" id="BBX54392.1"/>
    </source>
</evidence>
<dbReference type="AlphaFoldDB" id="A0A6N4VF20"/>
<dbReference type="InterPro" id="IPR006128">
    <property type="entry name" value="Lipoprotein_PsaA-like"/>
</dbReference>
<sequence length="308" mass="32963">MRRNCLRWTLSWLVAALVATVTACGGGGADSGRSEIVVTTNILGDVVRNVVGDAAEVRVLMKPNADPHSFGVSAQEAEAMNTADLIVYNGLGLEENVTRNVESAAESGVPTLAVGERIDPIRYTEGDSAGAPDPHFWTDPQRMITAVDVIERAIINEVNGIDTVAVEHNAQVYRRQLQELDTSMAADFDSIAPQRRKLVTNHHVLGYLAQRFGFTVIGAIVPSGTTLAAPSPSDLESLVAAIETARVPAIFVDSSQPEKLARVLSEQADIDVQIVPLYSESLSPPGTPGSTYLDMMRSNTDSIVNGLR</sequence>
<dbReference type="GO" id="GO:0046872">
    <property type="term" value="F:metal ion binding"/>
    <property type="evidence" value="ECO:0007669"/>
    <property type="project" value="UniProtKB-KW"/>
</dbReference>
<keyword evidence="3" id="KW-0479">Metal-binding</keyword>
<keyword evidence="2 5" id="KW-0813">Transport</keyword>
<evidence type="ECO:0000256" key="5">
    <source>
        <dbReference type="RuleBase" id="RU003512"/>
    </source>
</evidence>
<dbReference type="Pfam" id="PF01297">
    <property type="entry name" value="ZnuA"/>
    <property type="match status" value="1"/>
</dbReference>
<accession>A0A6N4VF20</accession>
<evidence type="ECO:0000256" key="4">
    <source>
        <dbReference type="ARBA" id="ARBA00022729"/>
    </source>
</evidence>
<dbReference type="GO" id="GO:0030313">
    <property type="term" value="C:cell envelope"/>
    <property type="evidence" value="ECO:0007669"/>
    <property type="project" value="UniProtKB-SubCell"/>
</dbReference>
<dbReference type="PROSITE" id="PS51257">
    <property type="entry name" value="PROKAR_LIPOPROTEIN"/>
    <property type="match status" value="1"/>
</dbReference>
<dbReference type="PANTHER" id="PTHR42953">
    <property type="entry name" value="HIGH-AFFINITY ZINC UPTAKE SYSTEM PROTEIN ZNUA-RELATED"/>
    <property type="match status" value="1"/>
</dbReference>
<dbReference type="EMBL" id="AP022570">
    <property type="protein sequence ID" value="BBX54392.1"/>
    <property type="molecule type" value="Genomic_DNA"/>
</dbReference>
<dbReference type="InterPro" id="IPR050492">
    <property type="entry name" value="Bact_metal-bind_prot9"/>
</dbReference>
<evidence type="ECO:0000313" key="8">
    <source>
        <dbReference type="Proteomes" id="UP000466785"/>
    </source>
</evidence>
<protein>
    <submittedName>
        <fullName evidence="7">ABC transporter substrate-binding protein</fullName>
    </submittedName>
</protein>
<gene>
    <name evidence="7" type="ORF">MPOR_54180</name>
</gene>
<dbReference type="Proteomes" id="UP000466785">
    <property type="component" value="Chromosome"/>
</dbReference>
<evidence type="ECO:0000256" key="3">
    <source>
        <dbReference type="ARBA" id="ARBA00022723"/>
    </source>
</evidence>
<evidence type="ECO:0000256" key="6">
    <source>
        <dbReference type="SAM" id="SignalP"/>
    </source>
</evidence>
<dbReference type="SUPFAM" id="SSF53807">
    <property type="entry name" value="Helical backbone' metal receptor"/>
    <property type="match status" value="1"/>
</dbReference>
<dbReference type="GO" id="GO:0030001">
    <property type="term" value="P:metal ion transport"/>
    <property type="evidence" value="ECO:0007669"/>
    <property type="project" value="InterPro"/>
</dbReference>
<name>A0A6N4VF20_9MYCO</name>
<comment type="similarity">
    <text evidence="5">Belongs to the bacterial solute-binding protein 9 family.</text>
</comment>
<dbReference type="InterPro" id="IPR047701">
    <property type="entry name" value="AztC-like"/>
</dbReference>
<dbReference type="PRINTS" id="PR00691">
    <property type="entry name" value="ADHESINB"/>
</dbReference>
<keyword evidence="4 6" id="KW-0732">Signal</keyword>
<comment type="subcellular location">
    <subcellularLocation>
        <location evidence="1">Cell envelope</location>
    </subcellularLocation>
</comment>
<reference evidence="7 8" key="1">
    <citation type="journal article" date="2019" name="Emerg. Microbes Infect.">
        <title>Comprehensive subspecies identification of 175 nontuberculous mycobacteria species based on 7547 genomic profiles.</title>
        <authorList>
            <person name="Matsumoto Y."/>
            <person name="Kinjo T."/>
            <person name="Motooka D."/>
            <person name="Nabeya D."/>
            <person name="Jung N."/>
            <person name="Uechi K."/>
            <person name="Horii T."/>
            <person name="Iida T."/>
            <person name="Fujita J."/>
            <person name="Nakamura S."/>
        </authorList>
    </citation>
    <scope>NUCLEOTIDE SEQUENCE [LARGE SCALE GENOMIC DNA]</scope>
    <source>
        <strain evidence="7 8">JCM 12603</strain>
    </source>
</reference>
<evidence type="ECO:0000256" key="2">
    <source>
        <dbReference type="ARBA" id="ARBA00022448"/>
    </source>
</evidence>
<dbReference type="InterPro" id="IPR006127">
    <property type="entry name" value="ZnuA-like"/>
</dbReference>
<proteinExistence type="inferred from homology"/>
<dbReference type="PRINTS" id="PR00690">
    <property type="entry name" value="ADHESNFAMILY"/>
</dbReference>
<organism evidence="7 8">
    <name type="scientific">Mycolicibacterium poriferae</name>
    <dbReference type="NCBI Taxonomy" id="39694"/>
    <lineage>
        <taxon>Bacteria</taxon>
        <taxon>Bacillati</taxon>
        <taxon>Actinomycetota</taxon>
        <taxon>Actinomycetes</taxon>
        <taxon>Mycobacteriales</taxon>
        <taxon>Mycobacteriaceae</taxon>
        <taxon>Mycolicibacterium</taxon>
    </lineage>
</organism>
<keyword evidence="8" id="KW-1185">Reference proteome</keyword>
<dbReference type="GO" id="GO:0007155">
    <property type="term" value="P:cell adhesion"/>
    <property type="evidence" value="ECO:0007669"/>
    <property type="project" value="InterPro"/>
</dbReference>
<dbReference type="InterPro" id="IPR006129">
    <property type="entry name" value="AdhesinB"/>
</dbReference>
<evidence type="ECO:0000256" key="1">
    <source>
        <dbReference type="ARBA" id="ARBA00004196"/>
    </source>
</evidence>
<dbReference type="PANTHER" id="PTHR42953:SF1">
    <property type="entry name" value="METAL-BINDING PROTEIN HI_0362-RELATED"/>
    <property type="match status" value="1"/>
</dbReference>
<feature type="chain" id="PRO_5039262460" evidence="6">
    <location>
        <begin position="24"/>
        <end position="308"/>
    </location>
</feature>
<dbReference type="KEGG" id="mpof:MPOR_54180"/>
<dbReference type="NCBIfam" id="NF040870">
    <property type="entry name" value="AztC"/>
    <property type="match status" value="1"/>
</dbReference>
<feature type="signal peptide" evidence="6">
    <location>
        <begin position="1"/>
        <end position="23"/>
    </location>
</feature>
<dbReference type="Gene3D" id="3.40.50.1980">
    <property type="entry name" value="Nitrogenase molybdenum iron protein domain"/>
    <property type="match status" value="2"/>
</dbReference>